<dbReference type="Proteomes" id="UP000788262">
    <property type="component" value="Unassembled WGS sequence"/>
</dbReference>
<accession>A0ABS2W1E4</accession>
<keyword evidence="1" id="KW-1133">Transmembrane helix</keyword>
<keyword evidence="3" id="KW-1185">Reference proteome</keyword>
<name>A0ABS2W1E4_STRAS</name>
<proteinExistence type="predicted"/>
<evidence type="ECO:0000256" key="1">
    <source>
        <dbReference type="SAM" id="Phobius"/>
    </source>
</evidence>
<evidence type="ECO:0000313" key="3">
    <source>
        <dbReference type="Proteomes" id="UP000788262"/>
    </source>
</evidence>
<reference evidence="2 3" key="1">
    <citation type="submission" date="2021-02" db="EMBL/GenBank/DDBJ databases">
        <title>Whole genome sequencing of Streptomyces actuosus VRA1.</title>
        <authorList>
            <person name="Sen G."/>
            <person name="Sen A."/>
        </authorList>
    </citation>
    <scope>NUCLEOTIDE SEQUENCE [LARGE SCALE GENOMIC DNA]</scope>
    <source>
        <strain evidence="2 3">VRA1</strain>
    </source>
</reference>
<gene>
    <name evidence="2" type="ORF">JS756_34335</name>
</gene>
<sequence>MTDHDPSATDAAAALHAARTAQAAARVAQTVPRGLVLAQGAACAVECAALGLAGAHEEGAAPLTALGLLACVAFLVLMWRGVRHGGSLPRLRYEGRAAWRVLVVPAATIAVGALVAIPYGLTGALVALGLVCALDFWRRVARTESA</sequence>
<keyword evidence="1" id="KW-0812">Transmembrane</keyword>
<comment type="caution">
    <text evidence="2">The sequence shown here is derived from an EMBL/GenBank/DDBJ whole genome shotgun (WGS) entry which is preliminary data.</text>
</comment>
<feature type="transmembrane region" description="Helical" evidence="1">
    <location>
        <begin position="97"/>
        <end position="115"/>
    </location>
</feature>
<organism evidence="2 3">
    <name type="scientific">Streptomyces actuosus</name>
    <dbReference type="NCBI Taxonomy" id="1885"/>
    <lineage>
        <taxon>Bacteria</taxon>
        <taxon>Bacillati</taxon>
        <taxon>Actinomycetota</taxon>
        <taxon>Actinomycetes</taxon>
        <taxon>Kitasatosporales</taxon>
        <taxon>Streptomycetaceae</taxon>
        <taxon>Streptomyces</taxon>
    </lineage>
</organism>
<protein>
    <submittedName>
        <fullName evidence="2">Uncharacterized protein</fullName>
    </submittedName>
</protein>
<dbReference type="RefSeq" id="WP_205387194.1">
    <property type="nucleotide sequence ID" value="NZ_JAFFZS010000058.1"/>
</dbReference>
<keyword evidence="1" id="KW-0472">Membrane</keyword>
<dbReference type="EMBL" id="JAFFZS010000058">
    <property type="protein sequence ID" value="MBN0049073.1"/>
    <property type="molecule type" value="Genomic_DNA"/>
</dbReference>
<evidence type="ECO:0000313" key="2">
    <source>
        <dbReference type="EMBL" id="MBN0049073.1"/>
    </source>
</evidence>
<feature type="transmembrane region" description="Helical" evidence="1">
    <location>
        <begin position="59"/>
        <end position="77"/>
    </location>
</feature>